<reference evidence="1 2" key="1">
    <citation type="journal article" date="2022" name="Plant J.">
        <title>Chromosome-level genome of Camellia lanceoleosa provides a valuable resource for understanding genome evolution and self-incompatibility.</title>
        <authorList>
            <person name="Gong W."/>
            <person name="Xiao S."/>
            <person name="Wang L."/>
            <person name="Liao Z."/>
            <person name="Chang Y."/>
            <person name="Mo W."/>
            <person name="Hu G."/>
            <person name="Li W."/>
            <person name="Zhao G."/>
            <person name="Zhu H."/>
            <person name="Hu X."/>
            <person name="Ji K."/>
            <person name="Xiang X."/>
            <person name="Song Q."/>
            <person name="Yuan D."/>
            <person name="Jin S."/>
            <person name="Zhang L."/>
        </authorList>
    </citation>
    <scope>NUCLEOTIDE SEQUENCE [LARGE SCALE GENOMIC DNA]</scope>
    <source>
        <strain evidence="1">SQ_2022a</strain>
    </source>
</reference>
<accession>A0ACC0J5W8</accession>
<organism evidence="1 2">
    <name type="scientific">Camellia lanceoleosa</name>
    <dbReference type="NCBI Taxonomy" id="1840588"/>
    <lineage>
        <taxon>Eukaryota</taxon>
        <taxon>Viridiplantae</taxon>
        <taxon>Streptophyta</taxon>
        <taxon>Embryophyta</taxon>
        <taxon>Tracheophyta</taxon>
        <taxon>Spermatophyta</taxon>
        <taxon>Magnoliopsida</taxon>
        <taxon>eudicotyledons</taxon>
        <taxon>Gunneridae</taxon>
        <taxon>Pentapetalae</taxon>
        <taxon>asterids</taxon>
        <taxon>Ericales</taxon>
        <taxon>Theaceae</taxon>
        <taxon>Camellia</taxon>
    </lineage>
</organism>
<proteinExistence type="predicted"/>
<dbReference type="Proteomes" id="UP001060215">
    <property type="component" value="Chromosome 1"/>
</dbReference>
<evidence type="ECO:0000313" key="2">
    <source>
        <dbReference type="Proteomes" id="UP001060215"/>
    </source>
</evidence>
<gene>
    <name evidence="1" type="ORF">LOK49_LG01G03349</name>
</gene>
<comment type="caution">
    <text evidence="1">The sequence shown here is derived from an EMBL/GenBank/DDBJ whole genome shotgun (WGS) entry which is preliminary data.</text>
</comment>
<name>A0ACC0J5W8_9ERIC</name>
<keyword evidence="2" id="KW-1185">Reference proteome</keyword>
<evidence type="ECO:0000313" key="1">
    <source>
        <dbReference type="EMBL" id="KAI8032878.1"/>
    </source>
</evidence>
<dbReference type="EMBL" id="CM045758">
    <property type="protein sequence ID" value="KAI8032878.1"/>
    <property type="molecule type" value="Genomic_DNA"/>
</dbReference>
<sequence>MEPPSAQTMTQESGQDKIVDDCCSCCYDCTDGCVDFFCCY</sequence>
<protein>
    <submittedName>
        <fullName evidence="1">Uncharacterized protein</fullName>
    </submittedName>
</protein>